<dbReference type="InterPro" id="IPR003601">
    <property type="entry name" value="Topo_IA_2"/>
</dbReference>
<feature type="domain" description="Toprim" evidence="7">
    <location>
        <begin position="1"/>
        <end position="107"/>
    </location>
</feature>
<dbReference type="SMART" id="SM00493">
    <property type="entry name" value="TOPRIM"/>
    <property type="match status" value="1"/>
</dbReference>
<evidence type="ECO:0000313" key="8">
    <source>
        <dbReference type="EMBL" id="MHO04663.1"/>
    </source>
</evidence>
<evidence type="ECO:0000256" key="3">
    <source>
        <dbReference type="ARBA" id="ARBA00031985"/>
    </source>
</evidence>
<proteinExistence type="predicted"/>
<dbReference type="PANTHER" id="PTHR11390:SF21">
    <property type="entry name" value="DNA TOPOISOMERASE 3-ALPHA"/>
    <property type="match status" value="1"/>
</dbReference>
<dbReference type="CDD" id="cd01028">
    <property type="entry name" value="TOPRIM_TopoIA"/>
    <property type="match status" value="1"/>
</dbReference>
<dbReference type="GO" id="GO:0003677">
    <property type="term" value="F:DNA binding"/>
    <property type="evidence" value="ECO:0007669"/>
    <property type="project" value="InterPro"/>
</dbReference>
<dbReference type="GO" id="GO:0006310">
    <property type="term" value="P:DNA recombination"/>
    <property type="evidence" value="ECO:0007669"/>
    <property type="project" value="TreeGrafter"/>
</dbReference>
<dbReference type="SUPFAM" id="SSF56712">
    <property type="entry name" value="Prokaryotic type I DNA topoisomerase"/>
    <property type="match status" value="1"/>
</dbReference>
<dbReference type="EMBL" id="RNRV01000013">
    <property type="protein sequence ID" value="MHO04663.1"/>
    <property type="molecule type" value="Genomic_DNA"/>
</dbReference>
<feature type="domain" description="DNA topoisomerase type IA" evidence="6">
    <location>
        <begin position="110"/>
        <end position="196"/>
    </location>
</feature>
<dbReference type="PANTHER" id="PTHR11390">
    <property type="entry name" value="PROKARYOTIC DNA TOPOISOMERASE"/>
    <property type="match status" value="1"/>
</dbReference>
<dbReference type="InterPro" id="IPR013497">
    <property type="entry name" value="Topo_IA_cen"/>
</dbReference>
<dbReference type="GO" id="GO:0003917">
    <property type="term" value="F:DNA topoisomerase type I (single strand cut, ATP-independent) activity"/>
    <property type="evidence" value="ECO:0007669"/>
    <property type="project" value="InterPro"/>
</dbReference>
<dbReference type="Gene3D" id="3.40.50.140">
    <property type="match status" value="1"/>
</dbReference>
<evidence type="ECO:0000256" key="4">
    <source>
        <dbReference type="ARBA" id="ARBA00032235"/>
    </source>
</evidence>
<comment type="caution">
    <text evidence="8">The sequence shown here is derived from an EMBL/GenBank/DDBJ whole genome shotgun (WGS) entry which is preliminary data.</text>
</comment>
<evidence type="ECO:0000256" key="5">
    <source>
        <dbReference type="ARBA" id="ARBA00032877"/>
    </source>
</evidence>
<dbReference type="InterPro" id="IPR000380">
    <property type="entry name" value="Topo_IA"/>
</dbReference>
<dbReference type="InterPro" id="IPR023405">
    <property type="entry name" value="Topo_IA_core_domain"/>
</dbReference>
<dbReference type="InterPro" id="IPR013824">
    <property type="entry name" value="Topo_IA_cen_sub1"/>
</dbReference>
<dbReference type="GO" id="GO:0006265">
    <property type="term" value="P:DNA topological change"/>
    <property type="evidence" value="ECO:0007669"/>
    <property type="project" value="InterPro"/>
</dbReference>
<evidence type="ECO:0000256" key="2">
    <source>
        <dbReference type="ARBA" id="ARBA00030003"/>
    </source>
</evidence>
<evidence type="ECO:0000256" key="1">
    <source>
        <dbReference type="ARBA" id="ARBA00023235"/>
    </source>
</evidence>
<dbReference type="GO" id="GO:0006281">
    <property type="term" value="P:DNA repair"/>
    <property type="evidence" value="ECO:0007669"/>
    <property type="project" value="TreeGrafter"/>
</dbReference>
<keyword evidence="1 8" id="KW-0413">Isomerase</keyword>
<dbReference type="Pfam" id="PF01751">
    <property type="entry name" value="Toprim"/>
    <property type="match status" value="1"/>
</dbReference>
<dbReference type="GO" id="GO:0043597">
    <property type="term" value="C:cytoplasmic replication fork"/>
    <property type="evidence" value="ECO:0007669"/>
    <property type="project" value="TreeGrafter"/>
</dbReference>
<reference evidence="8" key="1">
    <citation type="submission" date="2018-10" db="EMBL/GenBank/DDBJ databases">
        <authorList>
            <consortium name="NARMS: The National Antimicrobial Resistance Monitoring System"/>
        </authorList>
    </citation>
    <scope>NUCLEOTIDE SEQUENCE [LARGE SCALE GENOMIC DNA]</scope>
    <source>
        <strain evidence="8">CVM N17EC0388</strain>
    </source>
</reference>
<dbReference type="InterPro" id="IPR013826">
    <property type="entry name" value="Topo_IA_cen_sub3"/>
</dbReference>
<sequence length="517" mass="57216">MDLIIIEAPGKLRRIYELSRLAGVDVKVIATLGHLFDNPKKVTTRAIAKVAGEFIEPLRAAVRPDVLRRVEHEISLCSGRILIATDIDREGHVIADDIYHHCQQRGVKNPIYRMKLSSLNLSDFREALEQLSPLSPEDAVPGHARRITDRLITENWSDFANYLPVGRVQTAALSMLQHEPVSLNMISRNVPAIEGGNYQCKMMAPPGKTPADLIKELDSCPPLPISKSVVESLQTAPTGDDCIMAVSNELDLTITDAAKLLQDMYEQGLISYHRSMGKGYSEATRSEISTWSIGRGILLCKQENLPSSAPDDVHESVHVLQWEHVDIAKPLALQRSKQEAALAVIARMNISSGILVQRDYADTASLAHMSSDIEASRQQRILLPWPSQNPQSVTTQKPDQVLFRALVKNEIGTASTRPLLVDKLLNSPPKIAYLTPDLQLTGRGLAVLEHAPLALQDRLTSQRIEAILSTPSPQVTELIEEALNLVVAGDEDALSKILEELEELEEQPETSPKMRFR</sequence>
<dbReference type="PRINTS" id="PR00417">
    <property type="entry name" value="PRTPISMRASEI"/>
</dbReference>
<dbReference type="InterPro" id="IPR006171">
    <property type="entry name" value="TOPRIM_dom"/>
</dbReference>
<dbReference type="SMART" id="SM00436">
    <property type="entry name" value="TOP1Bc"/>
    <property type="match status" value="1"/>
</dbReference>
<organism evidence="8">
    <name type="scientific">Escherichia coli</name>
    <dbReference type="NCBI Taxonomy" id="562"/>
    <lineage>
        <taxon>Bacteria</taxon>
        <taxon>Pseudomonadati</taxon>
        <taxon>Pseudomonadota</taxon>
        <taxon>Gammaproteobacteria</taxon>
        <taxon>Enterobacterales</taxon>
        <taxon>Enterobacteriaceae</taxon>
        <taxon>Escherichia</taxon>
    </lineage>
</organism>
<dbReference type="AlphaFoldDB" id="A0A3L0YBW1"/>
<evidence type="ECO:0000259" key="6">
    <source>
        <dbReference type="SMART" id="SM00436"/>
    </source>
</evidence>
<accession>A0A3L0YBW1</accession>
<dbReference type="Gene3D" id="1.10.290.10">
    <property type="entry name" value="Topoisomerase I, domain 4"/>
    <property type="match status" value="1"/>
</dbReference>
<dbReference type="Gene3D" id="2.60.510.20">
    <property type="match status" value="1"/>
</dbReference>
<dbReference type="Gene3D" id="1.10.460.10">
    <property type="entry name" value="Topoisomerase I, domain 2"/>
    <property type="match status" value="1"/>
</dbReference>
<name>A0A3L0YBW1_ECOLX</name>
<protein>
    <recommendedName>
        <fullName evidence="5">Omega-protein</fullName>
    </recommendedName>
    <alternativeName>
        <fullName evidence="4">Relaxing enzyme</fullName>
    </alternativeName>
    <alternativeName>
        <fullName evidence="2">Swivelase</fullName>
    </alternativeName>
    <alternativeName>
        <fullName evidence="3">Untwisting enzyme</fullName>
    </alternativeName>
</protein>
<gene>
    <name evidence="8" type="ORF">D9F05_09790</name>
</gene>
<evidence type="ECO:0000259" key="7">
    <source>
        <dbReference type="SMART" id="SM00493"/>
    </source>
</evidence>